<evidence type="ECO:0000313" key="4">
    <source>
        <dbReference type="Proteomes" id="UP001595660"/>
    </source>
</evidence>
<protein>
    <recommendedName>
        <fullName evidence="2">DUF7964 domain-containing protein</fullName>
    </recommendedName>
</protein>
<sequence>MDEPQPAEEWPDRPLSEAEARDLREGDVRAVWVMDHEESVRSAVLPDDAPDDAVVDVVLETEDAFEMYSYTGGRWMNYGTQRRDDEDAPSMAGTLESYRVLAGESAGF</sequence>
<dbReference type="EMBL" id="JBHRWN010000002">
    <property type="protein sequence ID" value="MFC3477411.1"/>
    <property type="molecule type" value="Genomic_DNA"/>
</dbReference>
<feature type="domain" description="DUF7964" evidence="2">
    <location>
        <begin position="11"/>
        <end position="93"/>
    </location>
</feature>
<reference evidence="3 4" key="1">
    <citation type="journal article" date="2019" name="Int. J. Syst. Evol. Microbiol.">
        <title>The Global Catalogue of Microorganisms (GCM) 10K type strain sequencing project: providing services to taxonomists for standard genome sequencing and annotation.</title>
        <authorList>
            <consortium name="The Broad Institute Genomics Platform"/>
            <consortium name="The Broad Institute Genome Sequencing Center for Infectious Disease"/>
            <person name="Wu L."/>
            <person name="Ma J."/>
        </authorList>
    </citation>
    <scope>NUCLEOTIDE SEQUENCE [LARGE SCALE GENOMIC DNA]</scope>
    <source>
        <strain evidence="3 4">CGMCC 1.12562</strain>
    </source>
</reference>
<dbReference type="RefSeq" id="WP_232571462.1">
    <property type="nucleotide sequence ID" value="NZ_CP089466.1"/>
</dbReference>
<dbReference type="InterPro" id="IPR058270">
    <property type="entry name" value="DUF7964"/>
</dbReference>
<gene>
    <name evidence="3" type="ORF">ACFOKC_06700</name>
</gene>
<keyword evidence="4" id="KW-1185">Reference proteome</keyword>
<name>A0ABD5NDT2_9EURY</name>
<organism evidence="3 4">
    <name type="scientific">Halobacterium litoreum</name>
    <dbReference type="NCBI Taxonomy" id="2039234"/>
    <lineage>
        <taxon>Archaea</taxon>
        <taxon>Methanobacteriati</taxon>
        <taxon>Methanobacteriota</taxon>
        <taxon>Stenosarchaea group</taxon>
        <taxon>Halobacteria</taxon>
        <taxon>Halobacteriales</taxon>
        <taxon>Halobacteriaceae</taxon>
        <taxon>Halobacterium</taxon>
    </lineage>
</organism>
<feature type="compositionally biased region" description="Basic and acidic residues" evidence="1">
    <location>
        <begin position="10"/>
        <end position="21"/>
    </location>
</feature>
<evidence type="ECO:0000259" key="2">
    <source>
        <dbReference type="Pfam" id="PF25912"/>
    </source>
</evidence>
<proteinExistence type="predicted"/>
<feature type="region of interest" description="Disordered" evidence="1">
    <location>
        <begin position="1"/>
        <end position="21"/>
    </location>
</feature>
<evidence type="ECO:0000256" key="1">
    <source>
        <dbReference type="SAM" id="MobiDB-lite"/>
    </source>
</evidence>
<dbReference type="Proteomes" id="UP001595660">
    <property type="component" value="Unassembled WGS sequence"/>
</dbReference>
<accession>A0ABD5NDT2</accession>
<evidence type="ECO:0000313" key="3">
    <source>
        <dbReference type="EMBL" id="MFC3477411.1"/>
    </source>
</evidence>
<dbReference type="AlphaFoldDB" id="A0ABD5NDT2"/>
<comment type="caution">
    <text evidence="3">The sequence shown here is derived from an EMBL/GenBank/DDBJ whole genome shotgun (WGS) entry which is preliminary data.</text>
</comment>
<dbReference type="Pfam" id="PF25912">
    <property type="entry name" value="DUF7964"/>
    <property type="match status" value="1"/>
</dbReference>
<dbReference type="GeneID" id="69116662"/>